<comment type="caution">
    <text evidence="1">The sequence shown here is derived from an EMBL/GenBank/DDBJ whole genome shotgun (WGS) entry which is preliminary data.</text>
</comment>
<protein>
    <submittedName>
        <fullName evidence="1">Uncharacterized protein</fullName>
    </submittedName>
</protein>
<keyword evidence="2" id="KW-1185">Reference proteome</keyword>
<proteinExistence type="predicted"/>
<sequence length="134" mass="14744">MRPREGGAALGGRKEPRGQLCGIRLGADAADGGVSHLRGVRRGRKGSCAGRVPCAGSGRRERHRLLARTFVGCCAGRERSYPKEHQRCRDFGGSSWTLRAQVEVWLAEVTVCARDGCTKRLESKRRLAWVAERN</sequence>
<organism evidence="1 2">
    <name type="scientific">Streptomyces lannensis</name>
    <dbReference type="NCBI Taxonomy" id="766498"/>
    <lineage>
        <taxon>Bacteria</taxon>
        <taxon>Bacillati</taxon>
        <taxon>Actinomycetota</taxon>
        <taxon>Actinomycetes</taxon>
        <taxon>Kitasatosporales</taxon>
        <taxon>Streptomycetaceae</taxon>
        <taxon>Streptomyces</taxon>
    </lineage>
</organism>
<evidence type="ECO:0000313" key="2">
    <source>
        <dbReference type="Proteomes" id="UP001501563"/>
    </source>
</evidence>
<dbReference type="Proteomes" id="UP001501563">
    <property type="component" value="Unassembled WGS sequence"/>
</dbReference>
<gene>
    <name evidence="1" type="ORF">GCM10022207_91050</name>
</gene>
<evidence type="ECO:0000313" key="1">
    <source>
        <dbReference type="EMBL" id="GAA3907340.1"/>
    </source>
</evidence>
<name>A0ABP7LTZ0_9ACTN</name>
<dbReference type="EMBL" id="BAAAZA010000069">
    <property type="protein sequence ID" value="GAA3907340.1"/>
    <property type="molecule type" value="Genomic_DNA"/>
</dbReference>
<reference evidence="2" key="1">
    <citation type="journal article" date="2019" name="Int. J. Syst. Evol. Microbiol.">
        <title>The Global Catalogue of Microorganisms (GCM) 10K type strain sequencing project: providing services to taxonomists for standard genome sequencing and annotation.</title>
        <authorList>
            <consortium name="The Broad Institute Genomics Platform"/>
            <consortium name="The Broad Institute Genome Sequencing Center for Infectious Disease"/>
            <person name="Wu L."/>
            <person name="Ma J."/>
        </authorList>
    </citation>
    <scope>NUCLEOTIDE SEQUENCE [LARGE SCALE GENOMIC DNA]</scope>
    <source>
        <strain evidence="2">JCM 16578</strain>
    </source>
</reference>
<accession>A0ABP7LTZ0</accession>